<organism evidence="5">
    <name type="scientific">Candidatus Methanogaster sp. ANME-2c ERB4</name>
    <dbReference type="NCBI Taxonomy" id="2759911"/>
    <lineage>
        <taxon>Archaea</taxon>
        <taxon>Methanobacteriati</taxon>
        <taxon>Methanobacteriota</taxon>
        <taxon>Stenosarchaea group</taxon>
        <taxon>Methanomicrobia</taxon>
        <taxon>Methanosarcinales</taxon>
        <taxon>ANME-2 cluster</taxon>
        <taxon>Candidatus Methanogasteraceae</taxon>
        <taxon>Candidatus Methanogaster</taxon>
    </lineage>
</organism>
<evidence type="ECO:0008006" key="6">
    <source>
        <dbReference type="Google" id="ProtNLM"/>
    </source>
</evidence>
<dbReference type="InterPro" id="IPR025251">
    <property type="entry name" value="DUF4213"/>
</dbReference>
<dbReference type="EMBL" id="MT631184">
    <property type="protein sequence ID" value="QNO46301.1"/>
    <property type="molecule type" value="Genomic_DNA"/>
</dbReference>
<feature type="domain" description="Putative heavy-metal chelation" evidence="1">
    <location>
        <begin position="97"/>
        <end position="225"/>
    </location>
</feature>
<dbReference type="EMBL" id="MT630991">
    <property type="protein sequence ID" value="QNO44629.1"/>
    <property type="molecule type" value="Genomic_DNA"/>
</dbReference>
<accession>A0A7G9YE67</accession>
<evidence type="ECO:0000313" key="3">
    <source>
        <dbReference type="EMBL" id="QNO44629.1"/>
    </source>
</evidence>
<evidence type="ECO:0000313" key="5">
    <source>
        <dbReference type="EMBL" id="QNO46301.1"/>
    </source>
</evidence>
<name>A0A7G9YE67_9EURY</name>
<feature type="domain" description="DUF4213" evidence="2">
    <location>
        <begin position="14"/>
        <end position="87"/>
    </location>
</feature>
<gene>
    <name evidence="3" type="ORF">ALDOFIIM_00008</name>
    <name evidence="4" type="ORF">DMHHAFJO_00001</name>
    <name evidence="5" type="ORF">FKGNILIC_00008</name>
</gene>
<dbReference type="Pfam" id="PF13938">
    <property type="entry name" value="DUF4213"/>
    <property type="match status" value="1"/>
</dbReference>
<evidence type="ECO:0000313" key="4">
    <source>
        <dbReference type="EMBL" id="QNO44930.1"/>
    </source>
</evidence>
<dbReference type="AlphaFoldDB" id="A0A7G9YE67"/>
<dbReference type="SUPFAM" id="SSF159713">
    <property type="entry name" value="Dhaf3308-like"/>
    <property type="match status" value="1"/>
</dbReference>
<proteinExistence type="predicted"/>
<dbReference type="Pfam" id="PF04016">
    <property type="entry name" value="DUF364"/>
    <property type="match status" value="1"/>
</dbReference>
<dbReference type="EMBL" id="MT631043">
    <property type="protein sequence ID" value="QNO44930.1"/>
    <property type="molecule type" value="Genomic_DNA"/>
</dbReference>
<reference evidence="5" key="1">
    <citation type="submission" date="2020-06" db="EMBL/GenBank/DDBJ databases">
        <title>Unique genomic features of the anaerobic methanotrophic archaea.</title>
        <authorList>
            <person name="Chadwick G.L."/>
            <person name="Skennerton C.T."/>
            <person name="Laso-Perez R."/>
            <person name="Leu A.O."/>
            <person name="Speth D.R."/>
            <person name="Yu H."/>
            <person name="Morgan-Lang C."/>
            <person name="Hatzenpichler R."/>
            <person name="Goudeau D."/>
            <person name="Malmstrom R."/>
            <person name="Brazelton W.J."/>
            <person name="Woyke T."/>
            <person name="Hallam S.J."/>
            <person name="Tyson G.W."/>
            <person name="Wegener G."/>
            <person name="Boetius A."/>
            <person name="Orphan V."/>
        </authorList>
    </citation>
    <scope>NUCLEOTIDE SEQUENCE</scope>
</reference>
<evidence type="ECO:0000259" key="1">
    <source>
        <dbReference type="Pfam" id="PF04016"/>
    </source>
</evidence>
<evidence type="ECO:0000259" key="2">
    <source>
        <dbReference type="Pfam" id="PF13938"/>
    </source>
</evidence>
<sequence length="236" mass="26183">MKLIDDLISDLSNVDTDAKIRDVHVGYTWIGVISRNCGAAKNLGERHDYMVRNIGRLTENTAIELAEYLKSWNMIEAGIGLAAVNSIVTPQGKELNVTDFLLENGRDKKIAMVGHFPMVKDLRKVADELWVFERQPQKGDLPDTAAEHLIPQADIVAITSSAIINKSIERLLELSQGFTIVLGPSTPMSEVLFDYGVDMIAGIRVIDEARMMAKIAQGGGKVKQFKDVIEFLVMER</sequence>
<protein>
    <recommendedName>
        <fullName evidence="6">Heavy-metal chelation domain-containing protein</fullName>
    </recommendedName>
</protein>
<dbReference type="Gene3D" id="3.40.50.11590">
    <property type="match status" value="1"/>
</dbReference>
<dbReference type="Gene3D" id="3.30.390.100">
    <property type="match status" value="1"/>
</dbReference>
<dbReference type="InterPro" id="IPR007161">
    <property type="entry name" value="DUF364"/>
</dbReference>